<evidence type="ECO:0000313" key="2">
    <source>
        <dbReference type="Proteomes" id="UP001299970"/>
    </source>
</evidence>
<proteinExistence type="predicted"/>
<dbReference type="Pfam" id="PF00494">
    <property type="entry name" value="SQS_PSY"/>
    <property type="match status" value="1"/>
</dbReference>
<dbReference type="Proteomes" id="UP001299970">
    <property type="component" value="Unassembled WGS sequence"/>
</dbReference>
<dbReference type="InterPro" id="IPR044843">
    <property type="entry name" value="Trans_IPPS_bact-type"/>
</dbReference>
<organism evidence="1 2">
    <name type="scientific">Pseudonocardia alaniniphila</name>
    <dbReference type="NCBI Taxonomy" id="75291"/>
    <lineage>
        <taxon>Bacteria</taxon>
        <taxon>Bacillati</taxon>
        <taxon>Actinomycetota</taxon>
        <taxon>Actinomycetes</taxon>
        <taxon>Pseudonocardiales</taxon>
        <taxon>Pseudonocardiaceae</taxon>
        <taxon>Pseudonocardia</taxon>
    </lineage>
</organism>
<dbReference type="SFLD" id="SFLDG01212">
    <property type="entry name" value="Phytoene_synthase_like"/>
    <property type="match status" value="1"/>
</dbReference>
<name>A0ABS9TA55_9PSEU</name>
<comment type="caution">
    <text evidence="1">The sequence shown here is derived from an EMBL/GenBank/DDBJ whole genome shotgun (WGS) entry which is preliminary data.</text>
</comment>
<dbReference type="SUPFAM" id="SSF48576">
    <property type="entry name" value="Terpenoid synthases"/>
    <property type="match status" value="1"/>
</dbReference>
<accession>A0ABS9TA55</accession>
<dbReference type="Gene3D" id="1.10.600.10">
    <property type="entry name" value="Farnesyl Diphosphate Synthase"/>
    <property type="match status" value="1"/>
</dbReference>
<dbReference type="InterPro" id="IPR008949">
    <property type="entry name" value="Isoprenoid_synthase_dom_sf"/>
</dbReference>
<dbReference type="SFLD" id="SFLDG01018">
    <property type="entry name" value="Squalene/Phytoene_Synthase_Lik"/>
    <property type="match status" value="1"/>
</dbReference>
<dbReference type="SFLD" id="SFLDS00005">
    <property type="entry name" value="Isoprenoid_Synthase_Type_I"/>
    <property type="match status" value="1"/>
</dbReference>
<keyword evidence="2" id="KW-1185">Reference proteome</keyword>
<evidence type="ECO:0000313" key="1">
    <source>
        <dbReference type="EMBL" id="MCH6165412.1"/>
    </source>
</evidence>
<reference evidence="1 2" key="1">
    <citation type="submission" date="2022-03" db="EMBL/GenBank/DDBJ databases">
        <title>Pseudonocardia alaer sp. nov., a novel actinomycete isolated from reed forest soil.</title>
        <authorList>
            <person name="Wang L."/>
        </authorList>
    </citation>
    <scope>NUCLEOTIDE SEQUENCE [LARGE SCALE GENOMIC DNA]</scope>
    <source>
        <strain evidence="1 2">Y-16303</strain>
    </source>
</reference>
<protein>
    <submittedName>
        <fullName evidence="1">Squalene/phytoene synthase family protein</fullName>
    </submittedName>
</protein>
<dbReference type="RefSeq" id="WP_241035450.1">
    <property type="nucleotide sequence ID" value="NZ_BAAAJF010000032.1"/>
</dbReference>
<dbReference type="PANTHER" id="PTHR31480">
    <property type="entry name" value="BIFUNCTIONAL LYCOPENE CYCLASE/PHYTOENE SYNTHASE"/>
    <property type="match status" value="1"/>
</dbReference>
<gene>
    <name evidence="1" type="ORF">MMF94_06945</name>
</gene>
<dbReference type="InterPro" id="IPR002060">
    <property type="entry name" value="Squ/phyt_synthse"/>
</dbReference>
<sequence length="313" mass="33920">MAEPSSTQDATAGPLPGAETRLRSAEQAENFPVALRILPARLRTRLRAVYDVVRTIDDLGDESTGDRLSELHAFSDDLAAVWKRDGPGPRAPVLQRLVPVARDGGLPREPFDRLIAANLQDQQVMRYATWDDLLGYCRLSADPIGRLVLAIFEVDAPPGSAVERGSDQVCTALQLLEHWQDVAEDRDRGRVYLPIEDLERFGITISSDVVSSSVDHARLNVGDLGAASTPPALRRLIAHETARAVALLDQGAAAMSGTLHGWARLAVTGYVAGGRAAADALRRAEWDVLAGSPAARRRDVVRHLVPDLIRSTL</sequence>
<dbReference type="EMBL" id="JAKXMK010000006">
    <property type="protein sequence ID" value="MCH6165412.1"/>
    <property type="molecule type" value="Genomic_DNA"/>
</dbReference>